<dbReference type="Proteomes" id="UP000032552">
    <property type="component" value="Unassembled WGS sequence"/>
</dbReference>
<gene>
    <name evidence="1" type="ORF">LC0644_1279</name>
</gene>
<protein>
    <submittedName>
        <fullName evidence="1">Putative transcriptional regulator family</fullName>
    </submittedName>
</protein>
<sequence length="322" mass="37040">MTQLDTIQRTVQQLRDLLNKGEIFTALPNMLGKVIESVAVEPATPIKIPRDDKTAIVKIRAIQKRIKQTSDPSVTDDEIDFLVAHLASTNPAVRDKGVFFLFNDLFQAEAFTNEQIKTLFKRLQAPDILFNHIFEPQNNGIFLRSFSLMILSGMIYADQNRYHVLTKADYLATVQNIAVYILLEKDGRGYVEKKGWAHAYTHIGNMLEELSQVGVLPRAEKVLLMAAVVEAWRRVETPLVFGEDHRMALYLSSLTNVNKFYSETLLMCLKNWQHALVNVRPQESYSFWVRWYNRNRLLQALALRADLPQPIADYIQQIVDLF</sequence>
<accession>A0A0C9NXL6</accession>
<organism evidence="1 2">
    <name type="scientific">Lacticaseibacillus paracasei NRIC 0644</name>
    <dbReference type="NCBI Taxonomy" id="1435038"/>
    <lineage>
        <taxon>Bacteria</taxon>
        <taxon>Bacillati</taxon>
        <taxon>Bacillota</taxon>
        <taxon>Bacilli</taxon>
        <taxon>Lactobacillales</taxon>
        <taxon>Lactobacillaceae</taxon>
        <taxon>Lacticaseibacillus</taxon>
    </lineage>
</organism>
<name>A0A0C9NXL6_LACPA</name>
<dbReference type="Pfam" id="PF10978">
    <property type="entry name" value="DUF2785"/>
    <property type="match status" value="1"/>
</dbReference>
<evidence type="ECO:0000313" key="1">
    <source>
        <dbReference type="EMBL" id="GAN36690.1"/>
    </source>
</evidence>
<evidence type="ECO:0000313" key="2">
    <source>
        <dbReference type="Proteomes" id="UP000032552"/>
    </source>
</evidence>
<proteinExistence type="predicted"/>
<dbReference type="InterPro" id="IPR021247">
    <property type="entry name" value="DUF2785"/>
</dbReference>
<dbReference type="AlphaFoldDB" id="A0A0C9NXL6"/>
<dbReference type="RefSeq" id="WP_003569984.1">
    <property type="nucleotide sequence ID" value="NZ_BAYM01000086.1"/>
</dbReference>
<reference evidence="2" key="1">
    <citation type="submission" date="2014-05" db="EMBL/GenBank/DDBJ databases">
        <title>Whole genome sequencing of Lactobacillus casei NRIC0644.</title>
        <authorList>
            <person name="Atarashi H."/>
            <person name="Yoshida Y."/>
            <person name="Fujimura S."/>
            <person name="Tanaka N."/>
            <person name="Shiwa Y."/>
            <person name="Yoshikawa H."/>
            <person name="Okada S."/>
            <person name="Nakagawa J."/>
        </authorList>
    </citation>
    <scope>NUCLEOTIDE SEQUENCE [LARGE SCALE GENOMIC DNA]</scope>
    <source>
        <strain evidence="2">NRIC0644</strain>
    </source>
</reference>
<comment type="caution">
    <text evidence="1">The sequence shown here is derived from an EMBL/GenBank/DDBJ whole genome shotgun (WGS) entry which is preliminary data.</text>
</comment>
<dbReference type="EMBL" id="BAYM01000086">
    <property type="protein sequence ID" value="GAN36690.1"/>
    <property type="molecule type" value="Genomic_DNA"/>
</dbReference>